<comment type="similarity">
    <text evidence="3">Belongs to the TRAFAC class dynamin-like GTPase superfamily. GB1/RHD3 GTPase family.</text>
</comment>
<accession>A0A131YG25</accession>
<reference evidence="5" key="1">
    <citation type="journal article" date="2016" name="Ticks Tick Borne Dis.">
        <title>De novo assembly and annotation of the salivary gland transcriptome of Rhipicephalus appendiculatus male and female ticks during blood feeding.</title>
        <authorList>
            <person name="de Castro M.H."/>
            <person name="de Klerk D."/>
            <person name="Pienaar R."/>
            <person name="Latif A.A."/>
            <person name="Rees D.J."/>
            <person name="Mans B.J."/>
        </authorList>
    </citation>
    <scope>NUCLEOTIDE SEQUENCE</scope>
    <source>
        <tissue evidence="5">Salivary glands</tissue>
    </source>
</reference>
<dbReference type="Gene3D" id="3.40.50.300">
    <property type="entry name" value="P-loop containing nucleotide triphosphate hydrolases"/>
    <property type="match status" value="1"/>
</dbReference>
<dbReference type="AlphaFoldDB" id="A0A131YG25"/>
<evidence type="ECO:0000256" key="2">
    <source>
        <dbReference type="ARBA" id="ARBA00023134"/>
    </source>
</evidence>
<dbReference type="EMBL" id="GEDV01010293">
    <property type="protein sequence ID" value="JAP78264.1"/>
    <property type="molecule type" value="Transcribed_RNA"/>
</dbReference>
<dbReference type="InterPro" id="IPR015894">
    <property type="entry name" value="Guanylate-bd_N"/>
</dbReference>
<evidence type="ECO:0000313" key="5">
    <source>
        <dbReference type="EMBL" id="JAP78264.1"/>
    </source>
</evidence>
<dbReference type="InterPro" id="IPR027417">
    <property type="entry name" value="P-loop_NTPase"/>
</dbReference>
<name>A0A131YG25_RHIAP</name>
<dbReference type="GO" id="GO:0003924">
    <property type="term" value="F:GTPase activity"/>
    <property type="evidence" value="ECO:0007669"/>
    <property type="project" value="InterPro"/>
</dbReference>
<evidence type="ECO:0000256" key="1">
    <source>
        <dbReference type="ARBA" id="ARBA00022741"/>
    </source>
</evidence>
<evidence type="ECO:0000259" key="4">
    <source>
        <dbReference type="PROSITE" id="PS51715"/>
    </source>
</evidence>
<dbReference type="PROSITE" id="PS51715">
    <property type="entry name" value="G_GB1_RHD3"/>
    <property type="match status" value="1"/>
</dbReference>
<dbReference type="Pfam" id="PF02263">
    <property type="entry name" value="GBP"/>
    <property type="match status" value="1"/>
</dbReference>
<organism evidence="5">
    <name type="scientific">Rhipicephalus appendiculatus</name>
    <name type="common">Brown ear tick</name>
    <dbReference type="NCBI Taxonomy" id="34631"/>
    <lineage>
        <taxon>Eukaryota</taxon>
        <taxon>Metazoa</taxon>
        <taxon>Ecdysozoa</taxon>
        <taxon>Arthropoda</taxon>
        <taxon>Chelicerata</taxon>
        <taxon>Arachnida</taxon>
        <taxon>Acari</taxon>
        <taxon>Parasitiformes</taxon>
        <taxon>Ixodida</taxon>
        <taxon>Ixodoidea</taxon>
        <taxon>Ixodidae</taxon>
        <taxon>Rhipicephalinae</taxon>
        <taxon>Rhipicephalus</taxon>
        <taxon>Rhipicephalus</taxon>
    </lineage>
</organism>
<dbReference type="InterPro" id="IPR030386">
    <property type="entry name" value="G_GB1_RHD3_dom"/>
</dbReference>
<sequence length="193" mass="22392">MNNIKEDDLQHLQFFAEYGRLALKENETRPFQKLLFLVRDWNWPVDFEFGSHGGRSLITSLLKITEKQAPELKTLRQSILSCFSDIDGFLLPYPGEKVFGSHALRAGLRGRVRRWRCRRYLRFKVWSSDAVSRWCLWRVSRFVSYCCITSSLRAMTVTLRTVTAVVTALLRGWLPASIVVGVPARLRKTQRSP</sequence>
<protein>
    <submittedName>
        <fullName evidence="5">Atlastin 2</fullName>
    </submittedName>
</protein>
<proteinExistence type="inferred from homology"/>
<keyword evidence="2" id="KW-0342">GTP-binding</keyword>
<evidence type="ECO:0000256" key="3">
    <source>
        <dbReference type="PROSITE-ProRule" id="PRU01052"/>
    </source>
</evidence>
<keyword evidence="1" id="KW-0547">Nucleotide-binding</keyword>
<feature type="domain" description="GB1/RHD3-type G" evidence="4">
    <location>
        <begin position="1"/>
        <end position="98"/>
    </location>
</feature>
<dbReference type="GO" id="GO:0005525">
    <property type="term" value="F:GTP binding"/>
    <property type="evidence" value="ECO:0007669"/>
    <property type="project" value="UniProtKB-KW"/>
</dbReference>
<dbReference type="PANTHER" id="PTHR10751">
    <property type="entry name" value="GUANYLATE BINDING PROTEIN"/>
    <property type="match status" value="1"/>
</dbReference>